<accession>A0A089MKI2</accession>
<evidence type="ECO:0000313" key="2">
    <source>
        <dbReference type="EMBL" id="AIQ57059.1"/>
    </source>
</evidence>
<dbReference type="KEGG" id="pbd:PBOR_09040"/>
<feature type="compositionally biased region" description="Basic residues" evidence="1">
    <location>
        <begin position="55"/>
        <end position="73"/>
    </location>
</feature>
<evidence type="ECO:0000256" key="1">
    <source>
        <dbReference type="SAM" id="MobiDB-lite"/>
    </source>
</evidence>
<sequence>MTRQVLLSLIAYAFMELIRVIGAPEQTIQRVLQLFRLYADAEPCDFREALEGKKTRTSKGRRKKPKIGRPRKHPLVPKAKRIVVVF</sequence>
<dbReference type="Proteomes" id="UP000029518">
    <property type="component" value="Chromosome"/>
</dbReference>
<gene>
    <name evidence="2" type="ORF">PBOR_09040</name>
</gene>
<feature type="region of interest" description="Disordered" evidence="1">
    <location>
        <begin position="49"/>
        <end position="73"/>
    </location>
</feature>
<organism evidence="2 3">
    <name type="scientific">Paenibacillus borealis</name>
    <dbReference type="NCBI Taxonomy" id="160799"/>
    <lineage>
        <taxon>Bacteria</taxon>
        <taxon>Bacillati</taxon>
        <taxon>Bacillota</taxon>
        <taxon>Bacilli</taxon>
        <taxon>Bacillales</taxon>
        <taxon>Paenibacillaceae</taxon>
        <taxon>Paenibacillus</taxon>
    </lineage>
</organism>
<dbReference type="HOGENOM" id="CLU_162632_0_0_9"/>
<keyword evidence="3" id="KW-1185">Reference proteome</keyword>
<name>A0A089MKI2_PAEBO</name>
<evidence type="ECO:0000313" key="3">
    <source>
        <dbReference type="Proteomes" id="UP000029518"/>
    </source>
</evidence>
<dbReference type="AlphaFoldDB" id="A0A089MKI2"/>
<reference evidence="2" key="1">
    <citation type="submission" date="2014-08" db="EMBL/GenBank/DDBJ databases">
        <title>Comparative genomics of the Paenibacillus odorifer group.</title>
        <authorList>
            <person name="den Bakker H.C."/>
            <person name="Tsai Y.-C.Y.-C."/>
            <person name="Martin N."/>
            <person name="Korlach J."/>
            <person name="Wiedmann M."/>
        </authorList>
    </citation>
    <scope>NUCLEOTIDE SEQUENCE [LARGE SCALE GENOMIC DNA]</scope>
    <source>
        <strain evidence="2">DSM 13188</strain>
    </source>
</reference>
<protein>
    <submittedName>
        <fullName evidence="2">Uncharacterized protein</fullName>
    </submittedName>
</protein>
<dbReference type="EMBL" id="CP009285">
    <property type="protein sequence ID" value="AIQ57059.1"/>
    <property type="molecule type" value="Genomic_DNA"/>
</dbReference>
<proteinExistence type="predicted"/>